<reference evidence="2 3" key="1">
    <citation type="submission" date="2018-07" db="EMBL/GenBank/DDBJ databases">
        <title>Genomic Encyclopedia of Type Strains, Phase III (KMG-III): the genomes of soil and plant-associated and newly described type strains.</title>
        <authorList>
            <person name="Whitman W."/>
        </authorList>
    </citation>
    <scope>NUCLEOTIDE SEQUENCE [LARGE SCALE GENOMIC DNA]</scope>
    <source>
        <strain evidence="2 3">CECT 7287</strain>
    </source>
</reference>
<dbReference type="EMBL" id="QRDZ01000008">
    <property type="protein sequence ID" value="RED83249.1"/>
    <property type="molecule type" value="Genomic_DNA"/>
</dbReference>
<dbReference type="Gene3D" id="3.40.1580.10">
    <property type="entry name" value="SMI1/KNR4-like"/>
    <property type="match status" value="1"/>
</dbReference>
<accession>A0A3D9KBD8</accession>
<organism evidence="2 3">
    <name type="scientific">Cohnella phaseoli</name>
    <dbReference type="NCBI Taxonomy" id="456490"/>
    <lineage>
        <taxon>Bacteria</taxon>
        <taxon>Bacillati</taxon>
        <taxon>Bacillota</taxon>
        <taxon>Bacilli</taxon>
        <taxon>Bacillales</taxon>
        <taxon>Paenibacillaceae</taxon>
        <taxon>Cohnella</taxon>
    </lineage>
</organism>
<evidence type="ECO:0000313" key="2">
    <source>
        <dbReference type="EMBL" id="RED83249.1"/>
    </source>
</evidence>
<feature type="domain" description="Knr4/Smi1-like" evidence="1">
    <location>
        <begin position="19"/>
        <end position="136"/>
    </location>
</feature>
<dbReference type="AlphaFoldDB" id="A0A3D9KBD8"/>
<sequence>MVWKNYIKSISEEYFYRDPANDVELALIKEKLNVELPEELLQLFQESNGVFDEYQCPLIWSINQIVEDNLHYRSEEYKGRYMPFDHLLFFSDAGNGDLFGYAILNGVIQTNRIYVWNHEDDSRSCVAPSLKYFIKGWITDEISI</sequence>
<dbReference type="Proteomes" id="UP000256977">
    <property type="component" value="Unassembled WGS sequence"/>
</dbReference>
<name>A0A3D9KBD8_9BACL</name>
<dbReference type="Pfam" id="PF14568">
    <property type="entry name" value="SUKH_6"/>
    <property type="match status" value="1"/>
</dbReference>
<protein>
    <submittedName>
        <fullName evidence="2">SUKH superfamily protein</fullName>
    </submittedName>
</protein>
<proteinExistence type="predicted"/>
<comment type="caution">
    <text evidence="2">The sequence shown here is derived from an EMBL/GenBank/DDBJ whole genome shotgun (WGS) entry which is preliminary data.</text>
</comment>
<dbReference type="InterPro" id="IPR018958">
    <property type="entry name" value="Knr4/Smi1-like_dom"/>
</dbReference>
<dbReference type="InterPro" id="IPR037883">
    <property type="entry name" value="Knr4/Smi1-like_sf"/>
</dbReference>
<gene>
    <name evidence="2" type="ORF">DFP98_10892</name>
</gene>
<dbReference type="RefSeq" id="WP_246016504.1">
    <property type="nucleotide sequence ID" value="NZ_QRDZ01000008.1"/>
</dbReference>
<dbReference type="SUPFAM" id="SSF160631">
    <property type="entry name" value="SMI1/KNR4-like"/>
    <property type="match status" value="1"/>
</dbReference>
<evidence type="ECO:0000313" key="3">
    <source>
        <dbReference type="Proteomes" id="UP000256977"/>
    </source>
</evidence>
<evidence type="ECO:0000259" key="1">
    <source>
        <dbReference type="SMART" id="SM00860"/>
    </source>
</evidence>
<keyword evidence="3" id="KW-1185">Reference proteome</keyword>
<dbReference type="SMART" id="SM00860">
    <property type="entry name" value="SMI1_KNR4"/>
    <property type="match status" value="1"/>
</dbReference>